<evidence type="ECO:0000256" key="2">
    <source>
        <dbReference type="RuleBase" id="RU003860"/>
    </source>
</evidence>
<reference evidence="3" key="1">
    <citation type="submission" date="2022-11" db="EMBL/GenBank/DDBJ databases">
        <title>The whole genome sequencing of pests is an important tool to study the evolution of the plant-insect interaction and insecticide resistance.</title>
        <authorList>
            <person name="Kananovich Y."/>
        </authorList>
    </citation>
    <scope>NUCLEOTIDE SEQUENCE</scope>
    <source>
        <strain evidence="3">BSU_Aph_2016</strain>
    </source>
</reference>
<dbReference type="PANTHER" id="PTHR46229">
    <property type="entry name" value="BOLA TRANSCRIPTION REGULATOR"/>
    <property type="match status" value="1"/>
</dbReference>
<dbReference type="Gene3D" id="3.30.300.90">
    <property type="entry name" value="BolA-like"/>
    <property type="match status" value="1"/>
</dbReference>
<evidence type="ECO:0000313" key="4">
    <source>
        <dbReference type="Proteomes" id="UP001163441"/>
    </source>
</evidence>
<dbReference type="GO" id="GO:0005829">
    <property type="term" value="C:cytosol"/>
    <property type="evidence" value="ECO:0007669"/>
    <property type="project" value="TreeGrafter"/>
</dbReference>
<organism evidence="3 4">
    <name type="scientific">Buchnera aphidicola</name>
    <name type="common">Aphis craccivora</name>
    <dbReference type="NCBI Taxonomy" id="466616"/>
    <lineage>
        <taxon>Bacteria</taxon>
        <taxon>Pseudomonadati</taxon>
        <taxon>Pseudomonadota</taxon>
        <taxon>Gammaproteobacteria</taxon>
        <taxon>Enterobacterales</taxon>
        <taxon>Erwiniaceae</taxon>
        <taxon>Buchnera</taxon>
    </lineage>
</organism>
<dbReference type="PANTHER" id="PTHR46229:SF2">
    <property type="entry name" value="BOLA-LIKE PROTEIN 1"/>
    <property type="match status" value="1"/>
</dbReference>
<protein>
    <submittedName>
        <fullName evidence="3">BolA/IbaG family iron-sulfur metabolism protein</fullName>
    </submittedName>
</protein>
<name>A0A4D6XNK4_9GAMM</name>
<dbReference type="InterPro" id="IPR036065">
    <property type="entry name" value="BolA-like_sf"/>
</dbReference>
<accession>A0A4D6XNK4</accession>
<dbReference type="OrthoDB" id="9801469at2"/>
<gene>
    <name evidence="3" type="ORF">OWM53_02405</name>
</gene>
<proteinExistence type="inferred from homology"/>
<evidence type="ECO:0000313" key="3">
    <source>
        <dbReference type="EMBL" id="WAI17672.1"/>
    </source>
</evidence>
<dbReference type="AlphaFoldDB" id="A0A4D6XNK4"/>
<comment type="similarity">
    <text evidence="1 2">Belongs to the BolA/IbaG family.</text>
</comment>
<dbReference type="EMBL" id="CP113403">
    <property type="protein sequence ID" value="WAI17672.1"/>
    <property type="molecule type" value="Genomic_DNA"/>
</dbReference>
<sequence length="101" mass="12307">MCLEKIKEYLVSKMNINHIAIYNDSKSHKYANNALTHLKIVIISDNFINMKTINRHRLIFKKLYEIHKENIYSITLYTYTLNEWKYKKNKNNYSIKCFQKK</sequence>
<dbReference type="InterPro" id="IPR050961">
    <property type="entry name" value="BolA/IbaG_stress_morph_reg"/>
</dbReference>
<dbReference type="RefSeq" id="WP_158360745.1">
    <property type="nucleotide sequence ID" value="NZ_CP034897.1"/>
</dbReference>
<dbReference type="PIRSF" id="PIRSF003113">
    <property type="entry name" value="BolA"/>
    <property type="match status" value="1"/>
</dbReference>
<dbReference type="SUPFAM" id="SSF82657">
    <property type="entry name" value="BolA-like"/>
    <property type="match status" value="1"/>
</dbReference>
<evidence type="ECO:0000256" key="1">
    <source>
        <dbReference type="ARBA" id="ARBA00005578"/>
    </source>
</evidence>
<dbReference type="Pfam" id="PF01722">
    <property type="entry name" value="BolA"/>
    <property type="match status" value="1"/>
</dbReference>
<dbReference type="InterPro" id="IPR002634">
    <property type="entry name" value="BolA"/>
</dbReference>
<dbReference type="GO" id="GO:0006351">
    <property type="term" value="P:DNA-templated transcription"/>
    <property type="evidence" value="ECO:0007669"/>
    <property type="project" value="TreeGrafter"/>
</dbReference>
<dbReference type="Proteomes" id="UP001163441">
    <property type="component" value="Chromosome"/>
</dbReference>